<feature type="region of interest" description="Disordered" evidence="1">
    <location>
        <begin position="1"/>
        <end position="121"/>
    </location>
</feature>
<comment type="caution">
    <text evidence="2">The sequence shown here is derived from an EMBL/GenBank/DDBJ whole genome shotgun (WGS) entry which is preliminary data.</text>
</comment>
<evidence type="ECO:0000313" key="3">
    <source>
        <dbReference type="Proteomes" id="UP001500523"/>
    </source>
</evidence>
<proteinExistence type="predicted"/>
<feature type="compositionally biased region" description="Acidic residues" evidence="1">
    <location>
        <begin position="112"/>
        <end position="121"/>
    </location>
</feature>
<gene>
    <name evidence="2" type="ORF">GCM10022268_33240</name>
</gene>
<reference evidence="3" key="1">
    <citation type="journal article" date="2019" name="Int. J. Syst. Evol. Microbiol.">
        <title>The Global Catalogue of Microorganisms (GCM) 10K type strain sequencing project: providing services to taxonomists for standard genome sequencing and annotation.</title>
        <authorList>
            <consortium name="The Broad Institute Genomics Platform"/>
            <consortium name="The Broad Institute Genome Sequencing Center for Infectious Disease"/>
            <person name="Wu L."/>
            <person name="Ma J."/>
        </authorList>
    </citation>
    <scope>NUCLEOTIDE SEQUENCE [LARGE SCALE GENOMIC DNA]</scope>
    <source>
        <strain evidence="3">JCM 17498</strain>
    </source>
</reference>
<sequence length="121" mass="12407">MAAEDNDMTEPTPSRPDDPLDDGARRQPASAFDRDTGYSGQGYQRDREAAEGAARPSGHPLIGDPATVTPPAADPQARDIPPENGRRGWIDPATGEVHGSGSGAGGGNPGENFDDESPAGG</sequence>
<keyword evidence="3" id="KW-1185">Reference proteome</keyword>
<feature type="compositionally biased region" description="Gly residues" evidence="1">
    <location>
        <begin position="98"/>
        <end position="109"/>
    </location>
</feature>
<dbReference type="Proteomes" id="UP001500523">
    <property type="component" value="Unassembled WGS sequence"/>
</dbReference>
<protein>
    <submittedName>
        <fullName evidence="2">Uncharacterized protein</fullName>
    </submittedName>
</protein>
<feature type="compositionally biased region" description="Basic and acidic residues" evidence="1">
    <location>
        <begin position="15"/>
        <end position="25"/>
    </location>
</feature>
<feature type="compositionally biased region" description="Basic and acidic residues" evidence="1">
    <location>
        <begin position="76"/>
        <end position="89"/>
    </location>
</feature>
<organism evidence="2 3">
    <name type="scientific">Sphingomonas cynarae</name>
    <dbReference type="NCBI Taxonomy" id="930197"/>
    <lineage>
        <taxon>Bacteria</taxon>
        <taxon>Pseudomonadati</taxon>
        <taxon>Pseudomonadota</taxon>
        <taxon>Alphaproteobacteria</taxon>
        <taxon>Sphingomonadales</taxon>
        <taxon>Sphingomonadaceae</taxon>
        <taxon>Sphingomonas</taxon>
    </lineage>
</organism>
<feature type="compositionally biased region" description="Low complexity" evidence="1">
    <location>
        <begin position="64"/>
        <end position="75"/>
    </location>
</feature>
<name>A0ABP7EPR1_9SPHN</name>
<dbReference type="EMBL" id="BAABBF010000010">
    <property type="protein sequence ID" value="GAA3722384.1"/>
    <property type="molecule type" value="Genomic_DNA"/>
</dbReference>
<evidence type="ECO:0000256" key="1">
    <source>
        <dbReference type="SAM" id="MobiDB-lite"/>
    </source>
</evidence>
<accession>A0ABP7EPR1</accession>
<evidence type="ECO:0000313" key="2">
    <source>
        <dbReference type="EMBL" id="GAA3722384.1"/>
    </source>
</evidence>